<evidence type="ECO:0000313" key="4">
    <source>
        <dbReference type="EMBL" id="SCM17499.1"/>
    </source>
</evidence>
<gene>
    <name evidence="4" type="ORF">PBSP11RLL_000072500</name>
</gene>
<dbReference type="PANTHER" id="PTHR23248:SF9">
    <property type="entry name" value="PHOSPHOLIPID SCRAMBLASE"/>
    <property type="match status" value="1"/>
</dbReference>
<dbReference type="Gene3D" id="2.160.20.80">
    <property type="entry name" value="E3 ubiquitin-protein ligase SopA"/>
    <property type="match status" value="1"/>
</dbReference>
<dbReference type="SUPFAM" id="SSF141571">
    <property type="entry name" value="Pentapeptide repeat-like"/>
    <property type="match status" value="1"/>
</dbReference>
<evidence type="ECO:0000256" key="1">
    <source>
        <dbReference type="ARBA" id="ARBA00005350"/>
    </source>
</evidence>
<dbReference type="InterPro" id="IPR005552">
    <property type="entry name" value="Scramblase"/>
</dbReference>
<name>A0A1D3LUW7_PLABE</name>
<comment type="similarity">
    <text evidence="1 2">Belongs to the phospholipid scramblase family.</text>
</comment>
<proteinExistence type="inferred from homology"/>
<dbReference type="GO" id="GO:0005886">
    <property type="term" value="C:plasma membrane"/>
    <property type="evidence" value="ECO:0007669"/>
    <property type="project" value="TreeGrafter"/>
</dbReference>
<evidence type="ECO:0000256" key="3">
    <source>
        <dbReference type="SAM" id="MobiDB-lite"/>
    </source>
</evidence>
<evidence type="ECO:0000256" key="2">
    <source>
        <dbReference type="RuleBase" id="RU363116"/>
    </source>
</evidence>
<protein>
    <recommendedName>
        <fullName evidence="2">Phospholipid scramblase</fullName>
    </recommendedName>
</protein>
<reference evidence="4 5" key="1">
    <citation type="submission" date="2016-08" db="EMBL/GenBank/DDBJ databases">
        <authorList>
            <consortium name="Pathogen Informatics"/>
        </authorList>
    </citation>
    <scope>NUCLEOTIDE SEQUENCE [LARGE SCALE GENOMIC DNA]</scope>
    <source>
        <strain evidence="4 5">SP11 RLL</strain>
    </source>
</reference>
<dbReference type="AlphaFoldDB" id="A0A1D3LUW7"/>
<dbReference type="Proteomes" id="UP000219974">
    <property type="component" value="Chromosome 5"/>
</dbReference>
<dbReference type="Pfam" id="PF03803">
    <property type="entry name" value="Scramblase"/>
    <property type="match status" value="1"/>
</dbReference>
<sequence>MRNQLVNASLKKTIYGSNMINKDQNQNTNQQNMRHPNMNNPNVNNPNMNYPNVNNPNMNNQNMNNSNMNNPNVNNPNVNNPNVNNPNVNNPNVNNPNVNNPNVNNPNVNNPNMNNPNVNNPNVNNPNMNNPNMNNPNMNNPNVNYPNMNIPNMNYPNMNNPNVNYPNMNNPNMNYPNMNFQQYPYIIPPPQQQMAMFFNDWRTVLAPLKGCRIKQQFDDREFLADYVMGMKFDFNNKYLILDAGNELLKFTAIENSEFFSRNCLPKMCIPINMKILSYGKELVKPDIMVEKDCSFTICCLNRPIIKMYDFSNNNNKKLIGTIRPPFSCCSFKFDLFDASNKKIIYMDDTCCQMSILCPCPFGPFKFSNYYLRDAKTHERIAHLRKEVPFLKFVKRDIDNYTLNFEDVQNPEWKMMLLAFSLFLDYIYYDAK</sequence>
<feature type="compositionally biased region" description="Low complexity" evidence="3">
    <location>
        <begin position="24"/>
        <end position="139"/>
    </location>
</feature>
<dbReference type="EMBL" id="LT608269">
    <property type="protein sequence ID" value="SCM17499.1"/>
    <property type="molecule type" value="Genomic_DNA"/>
</dbReference>
<dbReference type="GO" id="GO:0017128">
    <property type="term" value="F:phospholipid scramblase activity"/>
    <property type="evidence" value="ECO:0007669"/>
    <property type="project" value="InterPro"/>
</dbReference>
<dbReference type="PANTHER" id="PTHR23248">
    <property type="entry name" value="PHOSPHOLIPID SCRAMBLASE-RELATED"/>
    <property type="match status" value="1"/>
</dbReference>
<feature type="region of interest" description="Disordered" evidence="3">
    <location>
        <begin position="19"/>
        <end position="139"/>
    </location>
</feature>
<organism evidence="4 5">
    <name type="scientific">Plasmodium berghei</name>
    <dbReference type="NCBI Taxonomy" id="5821"/>
    <lineage>
        <taxon>Eukaryota</taxon>
        <taxon>Sar</taxon>
        <taxon>Alveolata</taxon>
        <taxon>Apicomplexa</taxon>
        <taxon>Aconoidasida</taxon>
        <taxon>Haemosporida</taxon>
        <taxon>Plasmodiidae</taxon>
        <taxon>Plasmodium</taxon>
        <taxon>Plasmodium (Vinckeia)</taxon>
    </lineage>
</organism>
<dbReference type="VEuPathDB" id="PlasmoDB:PBANKA_0506900"/>
<evidence type="ECO:0000313" key="5">
    <source>
        <dbReference type="Proteomes" id="UP000219974"/>
    </source>
</evidence>
<accession>A0A1D3LUW7</accession>